<dbReference type="PANTHER" id="PTHR43825">
    <property type="entry name" value="PYRUVATE DEHYDROGENASE E1 COMPONENT"/>
    <property type="match status" value="1"/>
</dbReference>
<name>A0A845MHE5_9PROT</name>
<dbReference type="Gene3D" id="3.40.50.920">
    <property type="match status" value="1"/>
</dbReference>
<gene>
    <name evidence="1" type="ORF">GQF03_10480</name>
</gene>
<evidence type="ECO:0000313" key="2">
    <source>
        <dbReference type="Proteomes" id="UP000445696"/>
    </source>
</evidence>
<evidence type="ECO:0000313" key="1">
    <source>
        <dbReference type="EMBL" id="MZR22756.1"/>
    </source>
</evidence>
<dbReference type="OrthoDB" id="9773339at2"/>
<dbReference type="Proteomes" id="UP000445696">
    <property type="component" value="Unassembled WGS sequence"/>
</dbReference>
<dbReference type="InterPro" id="IPR051157">
    <property type="entry name" value="PDH/Transketolase"/>
</dbReference>
<dbReference type="InterPro" id="IPR029061">
    <property type="entry name" value="THDP-binding"/>
</dbReference>
<dbReference type="InterPro" id="IPR009014">
    <property type="entry name" value="Transketo_C/PFOR_II"/>
</dbReference>
<protein>
    <recommendedName>
        <fullName evidence="3">Transketolase</fullName>
    </recommendedName>
</protein>
<accession>A0A845MHE5</accession>
<evidence type="ECO:0008006" key="3">
    <source>
        <dbReference type="Google" id="ProtNLM"/>
    </source>
</evidence>
<dbReference type="PANTHER" id="PTHR43825:SF4">
    <property type="entry name" value="PYRUVATE DEHYDROGENASE E1 COMPONENT"/>
    <property type="match status" value="1"/>
</dbReference>
<dbReference type="SUPFAM" id="SSF52518">
    <property type="entry name" value="Thiamin diphosphate-binding fold (THDP-binding)"/>
    <property type="match status" value="1"/>
</dbReference>
<dbReference type="SUPFAM" id="SSF52922">
    <property type="entry name" value="TK C-terminal domain-like"/>
    <property type="match status" value="1"/>
</dbReference>
<organism evidence="1 2">
    <name type="scientific">Sneathiella chungangensis</name>
    <dbReference type="NCBI Taxonomy" id="1418234"/>
    <lineage>
        <taxon>Bacteria</taxon>
        <taxon>Pseudomonadati</taxon>
        <taxon>Pseudomonadota</taxon>
        <taxon>Alphaproteobacteria</taxon>
        <taxon>Sneathiellales</taxon>
        <taxon>Sneathiellaceae</taxon>
        <taxon>Sneathiella</taxon>
    </lineage>
</organism>
<comment type="caution">
    <text evidence="1">The sequence shown here is derived from an EMBL/GenBank/DDBJ whole genome shotgun (WGS) entry which is preliminary data.</text>
</comment>
<proteinExistence type="predicted"/>
<reference evidence="1 2" key="1">
    <citation type="journal article" date="2014" name="Int. J. Syst. Evol. Microbiol.">
        <title>Sneathiella chungangensis sp. nov., isolated from a marine sand, and emended description of the genus Sneathiella.</title>
        <authorList>
            <person name="Siamphan C."/>
            <person name="Kim H."/>
            <person name="Lee J.S."/>
            <person name="Kim W."/>
        </authorList>
    </citation>
    <scope>NUCLEOTIDE SEQUENCE [LARGE SCALE GENOMIC DNA]</scope>
    <source>
        <strain evidence="1 2">KCTC 32476</strain>
    </source>
</reference>
<dbReference type="EMBL" id="WTVA01000004">
    <property type="protein sequence ID" value="MZR22756.1"/>
    <property type="molecule type" value="Genomic_DNA"/>
</dbReference>
<dbReference type="AlphaFoldDB" id="A0A845MHE5"/>
<sequence>MFKMGSHRLAGHKDNHSGLMNNQQMDEFRIKMDVDAGSEWEPLCTMQKKDRGSVSAFLKDVSFFSKGPRRYNAARIEVPAPAFLDDNVLSTQAGFGKILDPIAKNGGDLADRIVTTSPDVTVSTNLGLWVNRRGIFARDAVADIVIAYQGCVAPEAIEAAGRIMCDRRDIGVLAVTSADRLNAGWTAAKRARHRGMIHAESYVERLMTQLPSHCVIVTVIDGHPLTLSWLGSVAGHKVVPLGVEHFGQTGTIADLHNHFSIDADAIVDAVEQLSPGKPLRFRAV</sequence>
<keyword evidence="2" id="KW-1185">Reference proteome</keyword>